<dbReference type="AlphaFoldDB" id="A0A7S3Z8Z4"/>
<gene>
    <name evidence="1" type="ORF">LGLO00237_LOCUS27428</name>
</gene>
<organism evidence="1">
    <name type="scientific">Lotharella globosa</name>
    <dbReference type="NCBI Taxonomy" id="91324"/>
    <lineage>
        <taxon>Eukaryota</taxon>
        <taxon>Sar</taxon>
        <taxon>Rhizaria</taxon>
        <taxon>Cercozoa</taxon>
        <taxon>Chlorarachniophyceae</taxon>
        <taxon>Lotharella</taxon>
    </lineage>
</organism>
<reference evidence="1" key="1">
    <citation type="submission" date="2021-01" db="EMBL/GenBank/DDBJ databases">
        <authorList>
            <person name="Corre E."/>
            <person name="Pelletier E."/>
            <person name="Niang G."/>
            <person name="Scheremetjew M."/>
            <person name="Finn R."/>
            <person name="Kale V."/>
            <person name="Holt S."/>
            <person name="Cochrane G."/>
            <person name="Meng A."/>
            <person name="Brown T."/>
            <person name="Cohen L."/>
        </authorList>
    </citation>
    <scope>NUCLEOTIDE SEQUENCE</scope>
    <source>
        <strain evidence="1">CCCM811</strain>
    </source>
</reference>
<proteinExistence type="predicted"/>
<dbReference type="EMBL" id="HBIV01038589">
    <property type="protein sequence ID" value="CAE0675651.1"/>
    <property type="molecule type" value="Transcribed_RNA"/>
</dbReference>
<accession>A0A7S3Z8Z4</accession>
<name>A0A7S3Z8Z4_9EUKA</name>
<protein>
    <submittedName>
        <fullName evidence="1">Uncharacterized protein</fullName>
    </submittedName>
</protein>
<evidence type="ECO:0000313" key="1">
    <source>
        <dbReference type="EMBL" id="CAE0675651.1"/>
    </source>
</evidence>
<sequence>MGDSSSPKKRFVGSCLWHVGQAVAYMGLGVTNVSHATASACRDTTTTLNASARRAIAHVDRTDTLYPLASLGVQAKINTALVCINLGRGAISVGAAGLKVARSGVTLSHVGHELLNNGDWPRVSLSRRRKN</sequence>